<evidence type="ECO:0000313" key="1">
    <source>
        <dbReference type="EMBL" id="MBW0504591.1"/>
    </source>
</evidence>
<evidence type="ECO:0000313" key="2">
    <source>
        <dbReference type="Proteomes" id="UP000765509"/>
    </source>
</evidence>
<comment type="caution">
    <text evidence="1">The sequence shown here is derived from an EMBL/GenBank/DDBJ whole genome shotgun (WGS) entry which is preliminary data.</text>
</comment>
<name>A0A9Q3DQ53_9BASI</name>
<dbReference type="OrthoDB" id="2414509at2759"/>
<accession>A0A9Q3DQ53</accession>
<organism evidence="1 2">
    <name type="scientific">Austropuccinia psidii MF-1</name>
    <dbReference type="NCBI Taxonomy" id="1389203"/>
    <lineage>
        <taxon>Eukaryota</taxon>
        <taxon>Fungi</taxon>
        <taxon>Dikarya</taxon>
        <taxon>Basidiomycota</taxon>
        <taxon>Pucciniomycotina</taxon>
        <taxon>Pucciniomycetes</taxon>
        <taxon>Pucciniales</taxon>
        <taxon>Sphaerophragmiaceae</taxon>
        <taxon>Austropuccinia</taxon>
    </lineage>
</organism>
<dbReference type="EMBL" id="AVOT02018017">
    <property type="protein sequence ID" value="MBW0504591.1"/>
    <property type="molecule type" value="Genomic_DNA"/>
</dbReference>
<proteinExistence type="predicted"/>
<dbReference type="AlphaFoldDB" id="A0A9Q3DQ53"/>
<reference evidence="1" key="1">
    <citation type="submission" date="2021-03" db="EMBL/GenBank/DDBJ databases">
        <title>Draft genome sequence of rust myrtle Austropuccinia psidii MF-1, a brazilian biotype.</title>
        <authorList>
            <person name="Quecine M.C."/>
            <person name="Pachon D.M.R."/>
            <person name="Bonatelli M.L."/>
            <person name="Correr F.H."/>
            <person name="Franceschini L.M."/>
            <person name="Leite T.F."/>
            <person name="Margarido G.R.A."/>
            <person name="Almeida C.A."/>
            <person name="Ferrarezi J.A."/>
            <person name="Labate C.A."/>
        </authorList>
    </citation>
    <scope>NUCLEOTIDE SEQUENCE</scope>
    <source>
        <strain evidence="1">MF-1</strain>
    </source>
</reference>
<dbReference type="Proteomes" id="UP000765509">
    <property type="component" value="Unassembled WGS sequence"/>
</dbReference>
<protein>
    <submittedName>
        <fullName evidence="1">Uncharacterized protein</fullName>
    </submittedName>
</protein>
<gene>
    <name evidence="1" type="ORF">O181_044306</name>
</gene>
<sequence>MICSEIVNRLLGGKKRTRAQAFKRFAQYLNAHHVLGTLNLSGRNSEQHWRTYKQKLVDSSRLLLQTGSGLMELTNTTLQEEVEDQ</sequence>
<keyword evidence="2" id="KW-1185">Reference proteome</keyword>